<name>A0ABD5XF40_9EURY</name>
<accession>A0ABD5XF40</accession>
<dbReference type="Proteomes" id="UP001596414">
    <property type="component" value="Unassembled WGS sequence"/>
</dbReference>
<comment type="caution">
    <text evidence="2">The sequence shown here is derived from an EMBL/GenBank/DDBJ whole genome shotgun (WGS) entry which is preliminary data.</text>
</comment>
<feature type="domain" description="DUF4166" evidence="1">
    <location>
        <begin position="16"/>
        <end position="196"/>
    </location>
</feature>
<dbReference type="RefSeq" id="WP_267636829.1">
    <property type="nucleotide sequence ID" value="NZ_JAODIY010000006.1"/>
</dbReference>
<evidence type="ECO:0000259" key="1">
    <source>
        <dbReference type="Pfam" id="PF13761"/>
    </source>
</evidence>
<evidence type="ECO:0000313" key="3">
    <source>
        <dbReference type="Proteomes" id="UP001596414"/>
    </source>
</evidence>
<dbReference type="Pfam" id="PF13761">
    <property type="entry name" value="DUF4166"/>
    <property type="match status" value="1"/>
</dbReference>
<sequence>MTGVYERALGDDVDDLHLNVRDRYSLGPEDGVTVGRGRMDISRGVHTLPALYAMTARDMLFPEAGEDVRFAVTTVGYELNGHEAMTTRRVFNFEDTRRRFDSVTVWDAENERLLDYLGRGGPIVTELHPRVENEALVVEAGRQWLHRKGQYLSLPDVMAAGVEVRDRYDEAGEQYHVLATVKNPLAGHILSYRGSFTQADEDRKDHELEQLKPIARLPKLPPA</sequence>
<protein>
    <submittedName>
        <fullName evidence="2">DUF4166 domain-containing protein</fullName>
    </submittedName>
</protein>
<reference evidence="2 3" key="1">
    <citation type="journal article" date="2014" name="Int. J. Syst. Evol. Microbiol.">
        <title>Complete genome sequence of Corynebacterium casei LMG S-19264T (=DSM 44701T), isolated from a smear-ripened cheese.</title>
        <authorList>
            <consortium name="US DOE Joint Genome Institute (JGI-PGF)"/>
            <person name="Walter F."/>
            <person name="Albersmeier A."/>
            <person name="Kalinowski J."/>
            <person name="Ruckert C."/>
        </authorList>
    </citation>
    <scope>NUCLEOTIDE SEQUENCE [LARGE SCALE GENOMIC DNA]</scope>
    <source>
        <strain evidence="2 3">CGMCC 4.7215</strain>
    </source>
</reference>
<proteinExistence type="predicted"/>
<dbReference type="EMBL" id="JBHSZQ010000052">
    <property type="protein sequence ID" value="MFC7127713.1"/>
    <property type="molecule type" value="Genomic_DNA"/>
</dbReference>
<dbReference type="InterPro" id="IPR025311">
    <property type="entry name" value="DUF4166"/>
</dbReference>
<organism evidence="2 3">
    <name type="scientific">Halovenus rubra</name>
    <dbReference type="NCBI Taxonomy" id="869890"/>
    <lineage>
        <taxon>Archaea</taxon>
        <taxon>Methanobacteriati</taxon>
        <taxon>Methanobacteriota</taxon>
        <taxon>Stenosarchaea group</taxon>
        <taxon>Halobacteria</taxon>
        <taxon>Halobacteriales</taxon>
        <taxon>Haloarculaceae</taxon>
        <taxon>Halovenus</taxon>
    </lineage>
</organism>
<dbReference type="AlphaFoldDB" id="A0ABD5XF40"/>
<gene>
    <name evidence="2" type="ORF">ACFQJ7_17090</name>
</gene>
<evidence type="ECO:0000313" key="2">
    <source>
        <dbReference type="EMBL" id="MFC7127713.1"/>
    </source>
</evidence>